<evidence type="ECO:0000313" key="4">
    <source>
        <dbReference type="Proteomes" id="UP001387215"/>
    </source>
</evidence>
<proteinExistence type="predicted"/>
<name>A0ABU8D3C5_9GAMM</name>
<dbReference type="Pfam" id="PF20410">
    <property type="entry name" value="X-Tfes_XVIPCD"/>
    <property type="match status" value="1"/>
</dbReference>
<dbReference type="RefSeq" id="WP_336131941.1">
    <property type="nucleotide sequence ID" value="NZ_JBANDL010000002.1"/>
</dbReference>
<protein>
    <submittedName>
        <fullName evidence="3">XVIPCD domain-containing protein</fullName>
    </submittedName>
</protein>
<evidence type="ECO:0000259" key="2">
    <source>
        <dbReference type="Pfam" id="PF20410"/>
    </source>
</evidence>
<dbReference type="Proteomes" id="UP001387215">
    <property type="component" value="Unassembled WGS sequence"/>
</dbReference>
<comment type="caution">
    <text evidence="3">The sequence shown here is derived from an EMBL/GenBank/DDBJ whole genome shotgun (WGS) entry which is preliminary data.</text>
</comment>
<accession>A0ABU8D3C5</accession>
<organism evidence="3 4">
    <name type="scientific">Lysobacter firmicutimachus</name>
    <dbReference type="NCBI Taxonomy" id="1792846"/>
    <lineage>
        <taxon>Bacteria</taxon>
        <taxon>Pseudomonadati</taxon>
        <taxon>Pseudomonadota</taxon>
        <taxon>Gammaproteobacteria</taxon>
        <taxon>Lysobacterales</taxon>
        <taxon>Lysobacteraceae</taxon>
        <taxon>Lysobacter</taxon>
    </lineage>
</organism>
<feature type="region of interest" description="Disordered" evidence="1">
    <location>
        <begin position="136"/>
        <end position="181"/>
    </location>
</feature>
<evidence type="ECO:0000313" key="3">
    <source>
        <dbReference type="EMBL" id="MEI2455520.1"/>
    </source>
</evidence>
<feature type="domain" description="X-Tfes XVIPCD" evidence="2">
    <location>
        <begin position="35"/>
        <end position="128"/>
    </location>
</feature>
<dbReference type="EMBL" id="JBANDL010000002">
    <property type="protein sequence ID" value="MEI2455520.1"/>
    <property type="molecule type" value="Genomic_DNA"/>
</dbReference>
<gene>
    <name evidence="3" type="ORF">V2J18_12585</name>
</gene>
<reference evidence="3 4" key="1">
    <citation type="submission" date="2024-02" db="EMBL/GenBank/DDBJ databases">
        <title>Lysobacter Genome Sequencing and Mining.</title>
        <authorList>
            <person name="Bierman J."/>
            <person name="Walker M.C."/>
        </authorList>
    </citation>
    <scope>NUCLEOTIDE SEQUENCE [LARGE SCALE GENOMIC DNA]</scope>
    <source>
        <strain evidence="3 4">PB6250</strain>
    </source>
</reference>
<evidence type="ECO:0000256" key="1">
    <source>
        <dbReference type="SAM" id="MobiDB-lite"/>
    </source>
</evidence>
<dbReference type="InterPro" id="IPR046519">
    <property type="entry name" value="X-Tfes_XVIPCD"/>
</dbReference>
<sequence>MNANAQEPRLAVPEGAGTQTLDDLRRAEQRNLLSSPSHPHHDFYAQVRVCLDKQDALRSYPTEQRDNLAAALALEARAGGLRSVDHVALSRDGARSFAVEGEPDAPGRRIAHVDTAQAAAQSMERTTQLFVQLERERQLQELQRDQERRPGRDEPHDDRHNENREERREPSLMRSLFKDRD</sequence>
<keyword evidence="4" id="KW-1185">Reference proteome</keyword>